<feature type="transmembrane region" description="Helical" evidence="10">
    <location>
        <begin position="165"/>
        <end position="185"/>
    </location>
</feature>
<accession>A0A1H9ATD2</accession>
<evidence type="ECO:0000256" key="8">
    <source>
        <dbReference type="RuleBase" id="RU004057"/>
    </source>
</evidence>
<name>A0A1H9ATD2_9GAMM</name>
<evidence type="ECO:0000256" key="3">
    <source>
        <dbReference type="ARBA" id="ARBA00022475"/>
    </source>
</evidence>
<evidence type="ECO:0000256" key="5">
    <source>
        <dbReference type="ARBA" id="ARBA00022927"/>
    </source>
</evidence>
<keyword evidence="2 8" id="KW-0813">Transport</keyword>
<proteinExistence type="inferred from homology"/>
<comment type="subcellular location">
    <subcellularLocation>
        <location evidence="1">Cell membrane</location>
        <topology evidence="1">Multi-pass membrane protein</topology>
    </subcellularLocation>
    <subcellularLocation>
        <location evidence="8">Membrane</location>
        <topology evidence="8">Multi-pass membrane protein</topology>
    </subcellularLocation>
</comment>
<reference evidence="12 13" key="1">
    <citation type="submission" date="2016-10" db="EMBL/GenBank/DDBJ databases">
        <authorList>
            <person name="de Groot N.N."/>
        </authorList>
    </citation>
    <scope>NUCLEOTIDE SEQUENCE [LARGE SCALE GENOMIC DNA]</scope>
    <source>
        <strain evidence="12 13">B7-7</strain>
    </source>
</reference>
<keyword evidence="3" id="KW-1003">Cell membrane</keyword>
<keyword evidence="5 8" id="KW-0653">Protein transport</keyword>
<feature type="domain" description="MotA/TolQ/ExbB proton channel" evidence="11">
    <location>
        <begin position="118"/>
        <end position="241"/>
    </location>
</feature>
<evidence type="ECO:0000256" key="10">
    <source>
        <dbReference type="SAM" id="Phobius"/>
    </source>
</evidence>
<dbReference type="PANTHER" id="PTHR30625:SF15">
    <property type="entry name" value="BIOPOLYMER TRANSPORT PROTEIN EXBB"/>
    <property type="match status" value="1"/>
</dbReference>
<feature type="transmembrane region" description="Helical" evidence="10">
    <location>
        <begin position="61"/>
        <end position="86"/>
    </location>
</feature>
<sequence length="284" mass="30554">MRSPEATEAGIAESGSAGQAPVESGLMETGLGETGVTQADVADTTGIVHALQGMIDLGGPVVAILLVMSVVALTIILVKIGQFLWWRLGDERSLKTALEHWRDGRVEPALETLSRSRSPAARVMEVAIQGRRDPACSEPLVREEATRVAVNWLERLRGQFRMLEVIGTLAPLLGLLGTVLGMIAAFQQLEAAGNRVDPSILSGGIWVALLTTAVGLAVAIPVVAVLNGLERWVERFRHRMQDALTQVFTLPPSPAEQRQEPTPIQAAQKPHIKVWKDRAAGDAH</sequence>
<dbReference type="STRING" id="867345.SAMN05421693_10666"/>
<evidence type="ECO:0000313" key="12">
    <source>
        <dbReference type="EMBL" id="SEP79727.1"/>
    </source>
</evidence>
<evidence type="ECO:0000256" key="9">
    <source>
        <dbReference type="SAM" id="MobiDB-lite"/>
    </source>
</evidence>
<dbReference type="PANTHER" id="PTHR30625">
    <property type="entry name" value="PROTEIN TOLQ"/>
    <property type="match status" value="1"/>
</dbReference>
<dbReference type="AlphaFoldDB" id="A0A1H9ATD2"/>
<dbReference type="GO" id="GO:0005886">
    <property type="term" value="C:plasma membrane"/>
    <property type="evidence" value="ECO:0007669"/>
    <property type="project" value="UniProtKB-SubCell"/>
</dbReference>
<keyword evidence="7 10" id="KW-0472">Membrane</keyword>
<dbReference type="EMBL" id="FOFO01000006">
    <property type="protein sequence ID" value="SEP79727.1"/>
    <property type="molecule type" value="Genomic_DNA"/>
</dbReference>
<dbReference type="Proteomes" id="UP000199496">
    <property type="component" value="Unassembled WGS sequence"/>
</dbReference>
<evidence type="ECO:0000256" key="4">
    <source>
        <dbReference type="ARBA" id="ARBA00022692"/>
    </source>
</evidence>
<evidence type="ECO:0000256" key="7">
    <source>
        <dbReference type="ARBA" id="ARBA00023136"/>
    </source>
</evidence>
<dbReference type="Pfam" id="PF01618">
    <property type="entry name" value="MotA_ExbB"/>
    <property type="match status" value="1"/>
</dbReference>
<evidence type="ECO:0000259" key="11">
    <source>
        <dbReference type="Pfam" id="PF01618"/>
    </source>
</evidence>
<dbReference type="GO" id="GO:0017038">
    <property type="term" value="P:protein import"/>
    <property type="evidence" value="ECO:0007669"/>
    <property type="project" value="TreeGrafter"/>
</dbReference>
<feature type="region of interest" description="Disordered" evidence="9">
    <location>
        <begin position="1"/>
        <end position="23"/>
    </location>
</feature>
<comment type="similarity">
    <text evidence="8">Belongs to the exbB/tolQ family.</text>
</comment>
<protein>
    <submittedName>
        <fullName evidence="12">Biopolymer transport protein ExbB</fullName>
    </submittedName>
</protein>
<evidence type="ECO:0000256" key="2">
    <source>
        <dbReference type="ARBA" id="ARBA00022448"/>
    </source>
</evidence>
<evidence type="ECO:0000256" key="1">
    <source>
        <dbReference type="ARBA" id="ARBA00004651"/>
    </source>
</evidence>
<feature type="region of interest" description="Disordered" evidence="9">
    <location>
        <begin position="251"/>
        <end position="271"/>
    </location>
</feature>
<keyword evidence="6 10" id="KW-1133">Transmembrane helix</keyword>
<evidence type="ECO:0000313" key="13">
    <source>
        <dbReference type="Proteomes" id="UP000199496"/>
    </source>
</evidence>
<keyword evidence="4 10" id="KW-0812">Transmembrane</keyword>
<organism evidence="12 13">
    <name type="scientific">Ectothiorhodospira magna</name>
    <dbReference type="NCBI Taxonomy" id="867345"/>
    <lineage>
        <taxon>Bacteria</taxon>
        <taxon>Pseudomonadati</taxon>
        <taxon>Pseudomonadota</taxon>
        <taxon>Gammaproteobacteria</taxon>
        <taxon>Chromatiales</taxon>
        <taxon>Ectothiorhodospiraceae</taxon>
        <taxon>Ectothiorhodospira</taxon>
    </lineage>
</organism>
<keyword evidence="13" id="KW-1185">Reference proteome</keyword>
<dbReference type="InterPro" id="IPR050790">
    <property type="entry name" value="ExbB/TolQ_transport"/>
</dbReference>
<evidence type="ECO:0000256" key="6">
    <source>
        <dbReference type="ARBA" id="ARBA00022989"/>
    </source>
</evidence>
<dbReference type="InterPro" id="IPR002898">
    <property type="entry name" value="MotA_ExbB_proton_chnl"/>
</dbReference>
<feature type="transmembrane region" description="Helical" evidence="10">
    <location>
        <begin position="205"/>
        <end position="229"/>
    </location>
</feature>
<gene>
    <name evidence="12" type="ORF">SAMN05421693_10666</name>
</gene>